<dbReference type="Gene3D" id="3.40.50.300">
    <property type="entry name" value="P-loop containing nucleotide triphosphate hydrolases"/>
    <property type="match status" value="1"/>
</dbReference>
<keyword evidence="6 9" id="KW-0418">Kinase</keyword>
<dbReference type="PANTHER" id="PTHR43442">
    <property type="entry name" value="GLUCONOKINASE-RELATED"/>
    <property type="match status" value="1"/>
</dbReference>
<dbReference type="NCBIfam" id="TIGR01313">
    <property type="entry name" value="therm_gnt_kin"/>
    <property type="match status" value="1"/>
</dbReference>
<dbReference type="CDD" id="cd02021">
    <property type="entry name" value="GntK"/>
    <property type="match status" value="1"/>
</dbReference>
<reference evidence="11" key="1">
    <citation type="journal article" date="2019" name="Int. J. Syst. Evol. Microbiol.">
        <title>The Global Catalogue of Microorganisms (GCM) 10K type strain sequencing project: providing services to taxonomists for standard genome sequencing and annotation.</title>
        <authorList>
            <consortium name="The Broad Institute Genomics Platform"/>
            <consortium name="The Broad Institute Genome Sequencing Center for Infectious Disease"/>
            <person name="Wu L."/>
            <person name="Ma J."/>
        </authorList>
    </citation>
    <scope>NUCLEOTIDE SEQUENCE [LARGE SCALE GENOMIC DNA]</scope>
    <source>
        <strain evidence="11">JCM 14718</strain>
    </source>
</reference>
<dbReference type="RefSeq" id="WP_163568053.1">
    <property type="nucleotide sequence ID" value="NZ_BAAANY010000018.1"/>
</dbReference>
<evidence type="ECO:0000313" key="11">
    <source>
        <dbReference type="Proteomes" id="UP001500618"/>
    </source>
</evidence>
<dbReference type="Pfam" id="PF01202">
    <property type="entry name" value="SKI"/>
    <property type="match status" value="1"/>
</dbReference>
<dbReference type="InterPro" id="IPR027417">
    <property type="entry name" value="P-loop_NTPase"/>
</dbReference>
<evidence type="ECO:0000256" key="9">
    <source>
        <dbReference type="RuleBase" id="RU363066"/>
    </source>
</evidence>
<evidence type="ECO:0000256" key="3">
    <source>
        <dbReference type="ARBA" id="ARBA00012054"/>
    </source>
</evidence>
<comment type="similarity">
    <text evidence="2 9">Belongs to the gluconokinase GntK/GntV family.</text>
</comment>
<dbReference type="EMBL" id="BAAANY010000018">
    <property type="protein sequence ID" value="GAA1690925.1"/>
    <property type="molecule type" value="Genomic_DNA"/>
</dbReference>
<evidence type="ECO:0000256" key="1">
    <source>
        <dbReference type="ARBA" id="ARBA00004761"/>
    </source>
</evidence>
<accession>A0ABN2HNT1</accession>
<dbReference type="Proteomes" id="UP001500618">
    <property type="component" value="Unassembled WGS sequence"/>
</dbReference>
<evidence type="ECO:0000256" key="2">
    <source>
        <dbReference type="ARBA" id="ARBA00008420"/>
    </source>
</evidence>
<evidence type="ECO:0000256" key="7">
    <source>
        <dbReference type="ARBA" id="ARBA00022840"/>
    </source>
</evidence>
<dbReference type="SUPFAM" id="SSF52540">
    <property type="entry name" value="P-loop containing nucleoside triphosphate hydrolases"/>
    <property type="match status" value="1"/>
</dbReference>
<comment type="caution">
    <text evidence="10">The sequence shown here is derived from an EMBL/GenBank/DDBJ whole genome shotgun (WGS) entry which is preliminary data.</text>
</comment>
<dbReference type="PANTHER" id="PTHR43442:SF3">
    <property type="entry name" value="GLUCONOKINASE-RELATED"/>
    <property type="match status" value="1"/>
</dbReference>
<comment type="pathway">
    <text evidence="1">Carbohydrate acid metabolism.</text>
</comment>
<dbReference type="EC" id="2.7.1.12" evidence="3 9"/>
<evidence type="ECO:0000256" key="5">
    <source>
        <dbReference type="ARBA" id="ARBA00022741"/>
    </source>
</evidence>
<dbReference type="InterPro" id="IPR031322">
    <property type="entry name" value="Shikimate/glucono_kinase"/>
</dbReference>
<keyword evidence="5 9" id="KW-0547">Nucleotide-binding</keyword>
<gene>
    <name evidence="10" type="ORF">GCM10009765_45490</name>
</gene>
<evidence type="ECO:0000256" key="8">
    <source>
        <dbReference type="ARBA" id="ARBA00048090"/>
    </source>
</evidence>
<name>A0ABN2HNT1_9ACTN</name>
<dbReference type="InterPro" id="IPR006001">
    <property type="entry name" value="Therm_gnt_kin"/>
</dbReference>
<proteinExistence type="inferred from homology"/>
<keyword evidence="11" id="KW-1185">Reference proteome</keyword>
<keyword evidence="7 9" id="KW-0067">ATP-binding</keyword>
<evidence type="ECO:0000313" key="10">
    <source>
        <dbReference type="EMBL" id="GAA1690925.1"/>
    </source>
</evidence>
<comment type="catalytic activity">
    <reaction evidence="8 9">
        <text>D-gluconate + ATP = 6-phospho-D-gluconate + ADP + H(+)</text>
        <dbReference type="Rhea" id="RHEA:19433"/>
        <dbReference type="ChEBI" id="CHEBI:15378"/>
        <dbReference type="ChEBI" id="CHEBI:18391"/>
        <dbReference type="ChEBI" id="CHEBI:30616"/>
        <dbReference type="ChEBI" id="CHEBI:58759"/>
        <dbReference type="ChEBI" id="CHEBI:456216"/>
        <dbReference type="EC" id="2.7.1.12"/>
    </reaction>
</comment>
<keyword evidence="4 9" id="KW-0808">Transferase</keyword>
<protein>
    <recommendedName>
        <fullName evidence="3 9">Gluconokinase</fullName>
        <ecNumber evidence="3 9">2.7.1.12</ecNumber>
    </recommendedName>
</protein>
<sequence length="163" mass="17935">MGVSSSGKSTVGRPLAERLGVPFAEADDFHPAANITKMSRGEPLTDHDRWPWLEAIAGWIHQHQVGGGVVTCSALKRAYRDVLRANNPATWFLHLSGRQELVTDRSEHRRNHFMPASLVASQFADLEPLGADEPGLVVSVELPLGEIVDRAVQRAREQGEVVR</sequence>
<evidence type="ECO:0000256" key="4">
    <source>
        <dbReference type="ARBA" id="ARBA00022679"/>
    </source>
</evidence>
<organism evidence="10 11">
    <name type="scientific">Fodinicola feengrottensis</name>
    <dbReference type="NCBI Taxonomy" id="435914"/>
    <lineage>
        <taxon>Bacteria</taxon>
        <taxon>Bacillati</taxon>
        <taxon>Actinomycetota</taxon>
        <taxon>Actinomycetes</taxon>
        <taxon>Mycobacteriales</taxon>
        <taxon>Fodinicola</taxon>
    </lineage>
</organism>
<evidence type="ECO:0000256" key="6">
    <source>
        <dbReference type="ARBA" id="ARBA00022777"/>
    </source>
</evidence>